<name>A0A2I2FTI1_9EURO</name>
<reference evidence="1 2" key="1">
    <citation type="submission" date="2016-12" db="EMBL/GenBank/DDBJ databases">
        <title>The genomes of Aspergillus section Nigri reveals drivers in fungal speciation.</title>
        <authorList>
            <consortium name="DOE Joint Genome Institute"/>
            <person name="Vesth T.C."/>
            <person name="Nybo J."/>
            <person name="Theobald S."/>
            <person name="Brandl J."/>
            <person name="Frisvad J.C."/>
            <person name="Nielsen K.F."/>
            <person name="Lyhne E.K."/>
            <person name="Kogle M.E."/>
            <person name="Kuo A."/>
            <person name="Riley R."/>
            <person name="Clum A."/>
            <person name="Nolan M."/>
            <person name="Lipzen A."/>
            <person name="Salamov A."/>
            <person name="Henrissat B."/>
            <person name="Wiebenga A."/>
            <person name="De Vries R.P."/>
            <person name="Grigoriev I.V."/>
            <person name="Mortensen U.H."/>
            <person name="Andersen M.R."/>
            <person name="Baker S.E."/>
        </authorList>
    </citation>
    <scope>NUCLEOTIDE SEQUENCE [LARGE SCALE GENOMIC DNA]</scope>
    <source>
        <strain evidence="1 2">IBT 23096</strain>
    </source>
</reference>
<dbReference type="Proteomes" id="UP000234275">
    <property type="component" value="Unassembled WGS sequence"/>
</dbReference>
<evidence type="ECO:0000313" key="2">
    <source>
        <dbReference type="Proteomes" id="UP000234275"/>
    </source>
</evidence>
<dbReference type="RefSeq" id="XP_024699213.1">
    <property type="nucleotide sequence ID" value="XM_024855315.1"/>
</dbReference>
<dbReference type="VEuPathDB" id="FungiDB:P170DRAFT_64821"/>
<protein>
    <submittedName>
        <fullName evidence="1">Uncharacterized protein</fullName>
    </submittedName>
</protein>
<organism evidence="1 2">
    <name type="scientific">Aspergillus steynii IBT 23096</name>
    <dbReference type="NCBI Taxonomy" id="1392250"/>
    <lineage>
        <taxon>Eukaryota</taxon>
        <taxon>Fungi</taxon>
        <taxon>Dikarya</taxon>
        <taxon>Ascomycota</taxon>
        <taxon>Pezizomycotina</taxon>
        <taxon>Eurotiomycetes</taxon>
        <taxon>Eurotiomycetidae</taxon>
        <taxon>Eurotiales</taxon>
        <taxon>Aspergillaceae</taxon>
        <taxon>Aspergillus</taxon>
        <taxon>Aspergillus subgen. Circumdati</taxon>
    </lineage>
</organism>
<comment type="caution">
    <text evidence="1">The sequence shown here is derived from an EMBL/GenBank/DDBJ whole genome shotgun (WGS) entry which is preliminary data.</text>
</comment>
<gene>
    <name evidence="1" type="ORF">P170DRAFT_64821</name>
</gene>
<proteinExistence type="predicted"/>
<dbReference type="GeneID" id="36563021"/>
<dbReference type="AlphaFoldDB" id="A0A2I2FTI1"/>
<accession>A0A2I2FTI1</accession>
<keyword evidence="2" id="KW-1185">Reference proteome</keyword>
<sequence>MTDRGRSVLYVCICLYEYCTVTSQVPRYPGTGTGTSVVYRVQASMDTNIPLGKSDSVPRLSCAVDDAEYARLQTIIITLTPSLGSCTMGEEPSRPVADGGTQGTCRQVLLVYRPARVNREESRWDLGSWKRTAQSQPEAEQEWTGSCEWRTGCDPRPKPMEWIPITHCPVIDSWPRLARPLAPFLALALSPQCET</sequence>
<dbReference type="EMBL" id="MSFO01000010">
    <property type="protein sequence ID" value="PLB43911.1"/>
    <property type="molecule type" value="Genomic_DNA"/>
</dbReference>
<evidence type="ECO:0000313" key="1">
    <source>
        <dbReference type="EMBL" id="PLB43911.1"/>
    </source>
</evidence>